<dbReference type="OrthoDB" id="3236524at2"/>
<dbReference type="AlphaFoldDB" id="A0A4Q8AG92"/>
<proteinExistence type="predicted"/>
<evidence type="ECO:0000313" key="3">
    <source>
        <dbReference type="Proteomes" id="UP000292685"/>
    </source>
</evidence>
<evidence type="ECO:0000259" key="1">
    <source>
        <dbReference type="Pfam" id="PF08818"/>
    </source>
</evidence>
<protein>
    <submittedName>
        <fullName evidence="2">Uncharacterized protein YdhG (YjbR/CyaY superfamily)</fullName>
    </submittedName>
</protein>
<name>A0A4Q8AG92_9MICC</name>
<reference evidence="2 3" key="1">
    <citation type="submission" date="2019-02" db="EMBL/GenBank/DDBJ databases">
        <title>Sequencing the genomes of 1000 actinobacteria strains.</title>
        <authorList>
            <person name="Klenk H.-P."/>
        </authorList>
    </citation>
    <scope>NUCLEOTIDE SEQUENCE [LARGE SCALE GENOMIC DNA]</scope>
    <source>
        <strain evidence="2 3">DSM 17364</strain>
    </source>
</reference>
<feature type="domain" description="YdhG-like" evidence="1">
    <location>
        <begin position="22"/>
        <end position="112"/>
    </location>
</feature>
<accession>A0A4Q8AG92</accession>
<dbReference type="EMBL" id="SHLA01000001">
    <property type="protein sequence ID" value="RZU63382.1"/>
    <property type="molecule type" value="Genomic_DNA"/>
</dbReference>
<keyword evidence="3" id="KW-1185">Reference proteome</keyword>
<dbReference type="RefSeq" id="WP_130451766.1">
    <property type="nucleotide sequence ID" value="NZ_SHLA01000001.1"/>
</dbReference>
<evidence type="ECO:0000313" key="2">
    <source>
        <dbReference type="EMBL" id="RZU63382.1"/>
    </source>
</evidence>
<gene>
    <name evidence="2" type="ORF">EV380_2999</name>
</gene>
<dbReference type="Pfam" id="PF08818">
    <property type="entry name" value="DUF1801"/>
    <property type="match status" value="1"/>
</dbReference>
<dbReference type="Proteomes" id="UP000292685">
    <property type="component" value="Unassembled WGS sequence"/>
</dbReference>
<organism evidence="2 3">
    <name type="scientific">Zhihengliuella halotolerans</name>
    <dbReference type="NCBI Taxonomy" id="370736"/>
    <lineage>
        <taxon>Bacteria</taxon>
        <taxon>Bacillati</taxon>
        <taxon>Actinomycetota</taxon>
        <taxon>Actinomycetes</taxon>
        <taxon>Micrococcales</taxon>
        <taxon>Micrococcaceae</taxon>
        <taxon>Zhihengliuella</taxon>
    </lineage>
</organism>
<comment type="caution">
    <text evidence="2">The sequence shown here is derived from an EMBL/GenBank/DDBJ whole genome shotgun (WGS) entry which is preliminary data.</text>
</comment>
<dbReference type="SUPFAM" id="SSF159888">
    <property type="entry name" value="YdhG-like"/>
    <property type="match status" value="1"/>
</dbReference>
<dbReference type="InterPro" id="IPR014922">
    <property type="entry name" value="YdhG-like"/>
</dbReference>
<sequence>MAKIDDDATYLADFDGPALTMLTDLRALCRDDSVGAVEDVRWNQPAYIHSSGTILFTFSGHASHANMVFTPSTLEAFSEELADRKTGKGSLRLPYDEPLPVDLLTRMIRYRIDEHEQEGVLWK</sequence>
<dbReference type="Gene3D" id="3.90.1150.200">
    <property type="match status" value="1"/>
</dbReference>